<sequence length="255" mass="28292">MGRPLYALVESEPLITAREQKRVRDALLVEARIRKWSPYAFNPDSDEFWQDAEEESFLSTDGLKEQMHEGHRSTARGPLIDSAPREEVGSVGIDWELVPLASHAISPPTPARSVEERNEGSISEDPESYPQPEVAGPDRSLRAYYFFDDLTAAPATISATEPRAGTSQARSLPLSPVLSYHAWNAAMSQGANDYTDLDRAIDLDFEDLRPGHQNNVIGADSLRHTTNARTISPANSYDHSLEGGPNERWVRGPLR</sequence>
<keyword evidence="3" id="KW-1185">Reference proteome</keyword>
<dbReference type="AlphaFoldDB" id="A0A9P6AVB7"/>
<organism evidence="2 3">
    <name type="scientific">Hydnum rufescens UP504</name>
    <dbReference type="NCBI Taxonomy" id="1448309"/>
    <lineage>
        <taxon>Eukaryota</taxon>
        <taxon>Fungi</taxon>
        <taxon>Dikarya</taxon>
        <taxon>Basidiomycota</taxon>
        <taxon>Agaricomycotina</taxon>
        <taxon>Agaricomycetes</taxon>
        <taxon>Cantharellales</taxon>
        <taxon>Hydnaceae</taxon>
        <taxon>Hydnum</taxon>
    </lineage>
</organism>
<gene>
    <name evidence="2" type="ORF">BS47DRAFT_1345121</name>
</gene>
<accession>A0A9P6AVB7</accession>
<evidence type="ECO:0000313" key="3">
    <source>
        <dbReference type="Proteomes" id="UP000886523"/>
    </source>
</evidence>
<proteinExistence type="predicted"/>
<dbReference type="OrthoDB" id="3265863at2759"/>
<evidence type="ECO:0000313" key="2">
    <source>
        <dbReference type="EMBL" id="KAF9512689.1"/>
    </source>
</evidence>
<dbReference type="EMBL" id="MU128983">
    <property type="protein sequence ID" value="KAF9512689.1"/>
    <property type="molecule type" value="Genomic_DNA"/>
</dbReference>
<dbReference type="Proteomes" id="UP000886523">
    <property type="component" value="Unassembled WGS sequence"/>
</dbReference>
<reference evidence="2" key="1">
    <citation type="journal article" date="2020" name="Nat. Commun.">
        <title>Large-scale genome sequencing of mycorrhizal fungi provides insights into the early evolution of symbiotic traits.</title>
        <authorList>
            <person name="Miyauchi S."/>
            <person name="Kiss E."/>
            <person name="Kuo A."/>
            <person name="Drula E."/>
            <person name="Kohler A."/>
            <person name="Sanchez-Garcia M."/>
            <person name="Morin E."/>
            <person name="Andreopoulos B."/>
            <person name="Barry K.W."/>
            <person name="Bonito G."/>
            <person name="Buee M."/>
            <person name="Carver A."/>
            <person name="Chen C."/>
            <person name="Cichocki N."/>
            <person name="Clum A."/>
            <person name="Culley D."/>
            <person name="Crous P.W."/>
            <person name="Fauchery L."/>
            <person name="Girlanda M."/>
            <person name="Hayes R.D."/>
            <person name="Keri Z."/>
            <person name="LaButti K."/>
            <person name="Lipzen A."/>
            <person name="Lombard V."/>
            <person name="Magnuson J."/>
            <person name="Maillard F."/>
            <person name="Murat C."/>
            <person name="Nolan M."/>
            <person name="Ohm R.A."/>
            <person name="Pangilinan J."/>
            <person name="Pereira M.F."/>
            <person name="Perotto S."/>
            <person name="Peter M."/>
            <person name="Pfister S."/>
            <person name="Riley R."/>
            <person name="Sitrit Y."/>
            <person name="Stielow J.B."/>
            <person name="Szollosi G."/>
            <person name="Zifcakova L."/>
            <person name="Stursova M."/>
            <person name="Spatafora J.W."/>
            <person name="Tedersoo L."/>
            <person name="Vaario L.M."/>
            <person name="Yamada A."/>
            <person name="Yan M."/>
            <person name="Wang P."/>
            <person name="Xu J."/>
            <person name="Bruns T."/>
            <person name="Baldrian P."/>
            <person name="Vilgalys R."/>
            <person name="Dunand C."/>
            <person name="Henrissat B."/>
            <person name="Grigoriev I.V."/>
            <person name="Hibbett D."/>
            <person name="Nagy L.G."/>
            <person name="Martin F.M."/>
        </authorList>
    </citation>
    <scope>NUCLEOTIDE SEQUENCE</scope>
    <source>
        <strain evidence="2">UP504</strain>
    </source>
</reference>
<feature type="region of interest" description="Disordered" evidence="1">
    <location>
        <begin position="104"/>
        <end position="135"/>
    </location>
</feature>
<comment type="caution">
    <text evidence="2">The sequence shown here is derived from an EMBL/GenBank/DDBJ whole genome shotgun (WGS) entry which is preliminary data.</text>
</comment>
<evidence type="ECO:0000256" key="1">
    <source>
        <dbReference type="SAM" id="MobiDB-lite"/>
    </source>
</evidence>
<name>A0A9P6AVB7_9AGAM</name>
<protein>
    <submittedName>
        <fullName evidence="2">Uncharacterized protein</fullName>
    </submittedName>
</protein>